<dbReference type="SMART" id="SM00326">
    <property type="entry name" value="SH3"/>
    <property type="match status" value="1"/>
</dbReference>
<dbReference type="PROSITE" id="PS50002">
    <property type="entry name" value="SH3"/>
    <property type="match status" value="1"/>
</dbReference>
<dbReference type="InterPro" id="IPR001452">
    <property type="entry name" value="SH3_domain"/>
</dbReference>
<evidence type="ECO:0000256" key="2">
    <source>
        <dbReference type="PROSITE-ProRule" id="PRU00192"/>
    </source>
</evidence>
<dbReference type="EMBL" id="UYRU01069259">
    <property type="protein sequence ID" value="VDN18516.1"/>
    <property type="molecule type" value="Genomic_DNA"/>
</dbReference>
<dbReference type="InterPro" id="IPR036028">
    <property type="entry name" value="SH3-like_dom_sf"/>
</dbReference>
<dbReference type="AlphaFoldDB" id="A0A3P7PJV0"/>
<dbReference type="Gene3D" id="2.30.30.40">
    <property type="entry name" value="SH3 Domains"/>
    <property type="match status" value="1"/>
</dbReference>
<gene>
    <name evidence="4" type="ORF">DILT_LOCUS13202</name>
</gene>
<accession>A0A3P7PJV0</accession>
<protein>
    <recommendedName>
        <fullName evidence="3">SH3 domain-containing protein</fullName>
    </recommendedName>
</protein>
<reference evidence="4 5" key="1">
    <citation type="submission" date="2018-11" db="EMBL/GenBank/DDBJ databases">
        <authorList>
            <consortium name="Pathogen Informatics"/>
        </authorList>
    </citation>
    <scope>NUCLEOTIDE SEQUENCE [LARGE SCALE GENOMIC DNA]</scope>
</reference>
<keyword evidence="5" id="KW-1185">Reference proteome</keyword>
<dbReference type="Pfam" id="PF00018">
    <property type="entry name" value="SH3_1"/>
    <property type="match status" value="1"/>
</dbReference>
<feature type="domain" description="SH3" evidence="3">
    <location>
        <begin position="1"/>
        <end position="61"/>
    </location>
</feature>
<dbReference type="Proteomes" id="UP000281553">
    <property type="component" value="Unassembled WGS sequence"/>
</dbReference>
<dbReference type="OrthoDB" id="6259743at2759"/>
<evidence type="ECO:0000313" key="4">
    <source>
        <dbReference type="EMBL" id="VDN18516.1"/>
    </source>
</evidence>
<organism evidence="4 5">
    <name type="scientific">Dibothriocephalus latus</name>
    <name type="common">Fish tapeworm</name>
    <name type="synonym">Diphyllobothrium latum</name>
    <dbReference type="NCBI Taxonomy" id="60516"/>
    <lineage>
        <taxon>Eukaryota</taxon>
        <taxon>Metazoa</taxon>
        <taxon>Spiralia</taxon>
        <taxon>Lophotrochozoa</taxon>
        <taxon>Platyhelminthes</taxon>
        <taxon>Cestoda</taxon>
        <taxon>Eucestoda</taxon>
        <taxon>Diphyllobothriidea</taxon>
        <taxon>Diphyllobothriidae</taxon>
        <taxon>Dibothriocephalus</taxon>
    </lineage>
</organism>
<dbReference type="CDD" id="cd00174">
    <property type="entry name" value="SH3"/>
    <property type="match status" value="1"/>
</dbReference>
<evidence type="ECO:0000256" key="1">
    <source>
        <dbReference type="ARBA" id="ARBA00022443"/>
    </source>
</evidence>
<evidence type="ECO:0000259" key="3">
    <source>
        <dbReference type="PROSITE" id="PS50002"/>
    </source>
</evidence>
<evidence type="ECO:0000313" key="5">
    <source>
        <dbReference type="Proteomes" id="UP000281553"/>
    </source>
</evidence>
<name>A0A3P7PJV0_DIBLA</name>
<proteinExistence type="predicted"/>
<keyword evidence="1 2" id="KW-0728">SH3 domain</keyword>
<sequence>MFYRQVIATTSHGPAEGDEIDVREGDIMTVLVDLSDGWYKCALTDGRAGWVPKKICSELDDPTARQLHLSSFALSREASRAYSEMKRQDRGTVFQRLLAFFETDL</sequence>
<dbReference type="SUPFAM" id="SSF50044">
    <property type="entry name" value="SH3-domain"/>
    <property type="match status" value="1"/>
</dbReference>